<dbReference type="GO" id="GO:0005886">
    <property type="term" value="C:plasma membrane"/>
    <property type="evidence" value="ECO:0007669"/>
    <property type="project" value="TreeGrafter"/>
</dbReference>
<evidence type="ECO:0000256" key="2">
    <source>
        <dbReference type="ARBA" id="ARBA00005587"/>
    </source>
</evidence>
<sequence length="200" mass="20790">MKPLANPAPLGLAGFGMTTILLNLCNAGFLPLNSSVLAMGIIFGGAAQILAGLLEYPKGNTFGLTAFTSFGAFWISLVLLVFLPKFGLIAAATAPAMAAYLALWGVFTGFMFIGTLRGNRVLQFVFASLTLLFFLLALGEWTGNLVITRIAGYEGLLCGASALYLAMAEVIEAQFGHPVLPAGLPAAPQAAPRHVTGVPA</sequence>
<dbReference type="AlphaFoldDB" id="A0A7W4KD19"/>
<keyword evidence="5 6" id="KW-0472">Membrane</keyword>
<evidence type="ECO:0000256" key="5">
    <source>
        <dbReference type="ARBA" id="ARBA00023136"/>
    </source>
</evidence>
<feature type="transmembrane region" description="Helical" evidence="6">
    <location>
        <begin position="121"/>
        <end position="138"/>
    </location>
</feature>
<dbReference type="RefSeq" id="WP_182948951.1">
    <property type="nucleotide sequence ID" value="NZ_JABEQK010000004.1"/>
</dbReference>
<feature type="transmembrane region" description="Helical" evidence="6">
    <location>
        <begin position="61"/>
        <end position="83"/>
    </location>
</feature>
<name>A0A7W4KD19_9PROT</name>
<evidence type="ECO:0000256" key="4">
    <source>
        <dbReference type="ARBA" id="ARBA00022989"/>
    </source>
</evidence>
<dbReference type="GO" id="GO:0071422">
    <property type="term" value="P:succinate transmembrane transport"/>
    <property type="evidence" value="ECO:0007669"/>
    <property type="project" value="TreeGrafter"/>
</dbReference>
<accession>A0A7W4KD19</accession>
<dbReference type="GO" id="GO:0015360">
    <property type="term" value="F:acetate:proton symporter activity"/>
    <property type="evidence" value="ECO:0007669"/>
    <property type="project" value="TreeGrafter"/>
</dbReference>
<dbReference type="Proteomes" id="UP000540556">
    <property type="component" value="Unassembled WGS sequence"/>
</dbReference>
<gene>
    <name evidence="7" type="ORF">HLH27_06765</name>
</gene>
<dbReference type="InterPro" id="IPR047623">
    <property type="entry name" value="SatP"/>
</dbReference>
<comment type="similarity">
    <text evidence="2">Belongs to the acetate uptake transporter (AceTr) (TC 2.A.96) family.</text>
</comment>
<proteinExistence type="inferred from homology"/>
<organism evidence="7 8">
    <name type="scientific">Gluconacetobacter takamatsuzukensis</name>
    <dbReference type="NCBI Taxonomy" id="1286190"/>
    <lineage>
        <taxon>Bacteria</taxon>
        <taxon>Pseudomonadati</taxon>
        <taxon>Pseudomonadota</taxon>
        <taxon>Alphaproteobacteria</taxon>
        <taxon>Acetobacterales</taxon>
        <taxon>Acetobacteraceae</taxon>
        <taxon>Gluconacetobacter</taxon>
    </lineage>
</organism>
<comment type="subcellular location">
    <subcellularLocation>
        <location evidence="1">Membrane</location>
        <topology evidence="1">Multi-pass membrane protein</topology>
    </subcellularLocation>
</comment>
<comment type="caution">
    <text evidence="7">The sequence shown here is derived from an EMBL/GenBank/DDBJ whole genome shotgun (WGS) entry which is preliminary data.</text>
</comment>
<dbReference type="PROSITE" id="PS01114">
    <property type="entry name" value="GPR1_FUN34_YAAH"/>
    <property type="match status" value="1"/>
</dbReference>
<dbReference type="PANTHER" id="PTHR30178:SF3">
    <property type="entry name" value="SUCCINATE-ACETATE_PROTON SYMPORTER SATP"/>
    <property type="match status" value="1"/>
</dbReference>
<evidence type="ECO:0000256" key="3">
    <source>
        <dbReference type="ARBA" id="ARBA00022692"/>
    </source>
</evidence>
<feature type="transmembrane region" description="Helical" evidence="6">
    <location>
        <begin position="37"/>
        <end position="54"/>
    </location>
</feature>
<dbReference type="EMBL" id="JABEQK010000004">
    <property type="protein sequence ID" value="MBB2204721.1"/>
    <property type="molecule type" value="Genomic_DNA"/>
</dbReference>
<evidence type="ECO:0000313" key="7">
    <source>
        <dbReference type="EMBL" id="MBB2204721.1"/>
    </source>
</evidence>
<keyword evidence="3 6" id="KW-0812">Transmembrane</keyword>
<evidence type="ECO:0000256" key="1">
    <source>
        <dbReference type="ARBA" id="ARBA00004141"/>
    </source>
</evidence>
<dbReference type="InterPro" id="IPR047622">
    <property type="entry name" value="GPR1_FUN34_YAAH"/>
</dbReference>
<dbReference type="PANTHER" id="PTHR30178">
    <property type="entry name" value="INNER MEMBRANE PROTEIN YAAH"/>
    <property type="match status" value="1"/>
</dbReference>
<dbReference type="Pfam" id="PF01184">
    <property type="entry name" value="Gpr1_Fun34_YaaH"/>
    <property type="match status" value="1"/>
</dbReference>
<keyword evidence="8" id="KW-1185">Reference proteome</keyword>
<dbReference type="NCBIfam" id="NF038013">
    <property type="entry name" value="AceTr_1"/>
    <property type="match status" value="1"/>
</dbReference>
<protein>
    <submittedName>
        <fullName evidence="7">Acetate uptake transporter</fullName>
    </submittedName>
</protein>
<reference evidence="7 8" key="1">
    <citation type="submission" date="2020-04" db="EMBL/GenBank/DDBJ databases">
        <title>Description of novel Gluconacetobacter.</title>
        <authorList>
            <person name="Sombolestani A."/>
        </authorList>
    </citation>
    <scope>NUCLEOTIDE SEQUENCE [LARGE SCALE GENOMIC DNA]</scope>
    <source>
        <strain evidence="7 8">LMG 27800</strain>
    </source>
</reference>
<dbReference type="InterPro" id="IPR000791">
    <property type="entry name" value="Gpr1/Fun34/SatP-like"/>
</dbReference>
<keyword evidence="4 6" id="KW-1133">Transmembrane helix</keyword>
<evidence type="ECO:0000313" key="8">
    <source>
        <dbReference type="Proteomes" id="UP000540556"/>
    </source>
</evidence>
<feature type="transmembrane region" description="Helical" evidence="6">
    <location>
        <begin position="89"/>
        <end position="114"/>
    </location>
</feature>
<evidence type="ECO:0000256" key="6">
    <source>
        <dbReference type="SAM" id="Phobius"/>
    </source>
</evidence>